<name>A0A5C7J4G4_9BACT</name>
<comment type="caution">
    <text evidence="1">The sequence shown here is derived from an EMBL/GenBank/DDBJ whole genome shotgun (WGS) entry which is preliminary data.</text>
</comment>
<evidence type="ECO:0008006" key="3">
    <source>
        <dbReference type="Google" id="ProtNLM"/>
    </source>
</evidence>
<protein>
    <recommendedName>
        <fullName evidence="3">Phosphoribulokinase/uridine kinase domain-containing protein</fullName>
    </recommendedName>
</protein>
<accession>A0A5C7J4G4</accession>
<dbReference type="Proteomes" id="UP000321026">
    <property type="component" value="Unassembled WGS sequence"/>
</dbReference>
<gene>
    <name evidence="1" type="ORF">E6Q11_06755</name>
</gene>
<evidence type="ECO:0000313" key="2">
    <source>
        <dbReference type="Proteomes" id="UP000321026"/>
    </source>
</evidence>
<dbReference type="InterPro" id="IPR027417">
    <property type="entry name" value="P-loop_NTPase"/>
</dbReference>
<dbReference type="EMBL" id="SSDS01000107">
    <property type="protein sequence ID" value="TXG75772.1"/>
    <property type="molecule type" value="Genomic_DNA"/>
</dbReference>
<dbReference type="AlphaFoldDB" id="A0A5C7J4G4"/>
<organism evidence="1 2">
    <name type="scientific">Candidatus Dojkabacteria bacterium</name>
    <dbReference type="NCBI Taxonomy" id="2099670"/>
    <lineage>
        <taxon>Bacteria</taxon>
        <taxon>Candidatus Dojkabacteria</taxon>
    </lineage>
</organism>
<proteinExistence type="predicted"/>
<dbReference type="Gene3D" id="3.40.50.300">
    <property type="entry name" value="P-loop containing nucleotide triphosphate hydrolases"/>
    <property type="match status" value="1"/>
</dbReference>
<evidence type="ECO:0000313" key="1">
    <source>
        <dbReference type="EMBL" id="TXG75772.1"/>
    </source>
</evidence>
<sequence>MVKIVGISGISGAGTTTTAKLVGSALNATTIYWDDFDDISQSPSDYVEWLRNSGNYADWRYPALEETLKWLKDGRSIVHPAKGNELFPGSIVVFDAPLGRKHSSTGQYIDYLFHLNTSMDVALARRMLRDYQNKESASAKTILDELEWYLTTRP</sequence>
<reference evidence="1 2" key="1">
    <citation type="submission" date="2018-09" db="EMBL/GenBank/DDBJ databases">
        <title>Metagenome Assembled Genomes from an Advanced Water Purification Facility.</title>
        <authorList>
            <person name="Stamps B.W."/>
            <person name="Spear J.R."/>
        </authorList>
    </citation>
    <scope>NUCLEOTIDE SEQUENCE [LARGE SCALE GENOMIC DNA]</scope>
    <source>
        <strain evidence="1">Bin_63_2</strain>
    </source>
</reference>
<dbReference type="SUPFAM" id="SSF52540">
    <property type="entry name" value="P-loop containing nucleoside triphosphate hydrolases"/>
    <property type="match status" value="1"/>
</dbReference>